<proteinExistence type="inferred from homology"/>
<dbReference type="InterPro" id="IPR008928">
    <property type="entry name" value="6-hairpin_glycosidase_sf"/>
</dbReference>
<keyword evidence="7 9" id="KW-0624">Polysaccharide degradation</keyword>
<evidence type="ECO:0000256" key="1">
    <source>
        <dbReference type="ARBA" id="ARBA00000966"/>
    </source>
</evidence>
<evidence type="ECO:0000256" key="5">
    <source>
        <dbReference type="ARBA" id="ARBA00023001"/>
    </source>
</evidence>
<dbReference type="Pfam" id="PF01270">
    <property type="entry name" value="Glyco_hydro_8"/>
    <property type="match status" value="1"/>
</dbReference>
<sequence length="349" mass="38294">MKTRVHPDRRAFVAAASLAMILPASACAEEGETWDGFKTRYLQPDGRVVDNGNGGISHTEGQGWAMLLAEAHEDRETFDRVWAWTNTNLARSDVRLFSWRYDPAAQPPVTDPNNATDGDIFIAWALLRAADRWRNEDYARASADIRGAIGRGLVAQIAGRSVLLPGLEGFASAEGVIYNPSYFVLPALKLFADRDPQGPWHAVIAGGLELADLALFGESALPSDWVFIGVDGRLAPAAGRQPRFSFDAIRAPFYLVWGGEKKRRQVRTISDFWRKGFKDDKRPPAWVDVMTGETAPYTLSNGGAAVAAVVMADNGVGKWKAEDPNYYSSVLQLLAAASRKDMGRRRIGL</sequence>
<accession>A0AB39KPE7</accession>
<evidence type="ECO:0000256" key="9">
    <source>
        <dbReference type="RuleBase" id="RU361167"/>
    </source>
</evidence>
<comment type="catalytic activity">
    <reaction evidence="1">
        <text>Endohydrolysis of (1-&gt;4)-beta-D-glucosidic linkages in cellulose, lichenin and cereal beta-D-glucans.</text>
        <dbReference type="EC" id="3.2.1.4"/>
    </reaction>
</comment>
<name>A0AB39KPE7_9CAUL</name>
<keyword evidence="7 9" id="KW-0119">Carbohydrate metabolism</keyword>
<evidence type="ECO:0000256" key="8">
    <source>
        <dbReference type="PROSITE-ProRule" id="PRU10058"/>
    </source>
</evidence>
<evidence type="ECO:0000313" key="11">
    <source>
        <dbReference type="EMBL" id="XDO95657.1"/>
    </source>
</evidence>
<evidence type="ECO:0000256" key="2">
    <source>
        <dbReference type="ARBA" id="ARBA00009209"/>
    </source>
</evidence>
<evidence type="ECO:0000256" key="4">
    <source>
        <dbReference type="ARBA" id="ARBA00022801"/>
    </source>
</evidence>
<gene>
    <name evidence="11" type="ORF">ABOZ73_12695</name>
</gene>
<dbReference type="EMBL" id="CP158375">
    <property type="protein sequence ID" value="XDO95657.1"/>
    <property type="molecule type" value="Genomic_DNA"/>
</dbReference>
<keyword evidence="4 9" id="KW-0378">Hydrolase</keyword>
<dbReference type="InterPro" id="IPR019834">
    <property type="entry name" value="Glyco_hydro_8_CS"/>
</dbReference>
<dbReference type="InterPro" id="IPR002037">
    <property type="entry name" value="Glyco_hydro_8"/>
</dbReference>
<dbReference type="GO" id="GO:0008810">
    <property type="term" value="F:cellulase activity"/>
    <property type="evidence" value="ECO:0007669"/>
    <property type="project" value="UniProtKB-EC"/>
</dbReference>
<dbReference type="Gene3D" id="1.50.10.10">
    <property type="match status" value="1"/>
</dbReference>
<evidence type="ECO:0000256" key="7">
    <source>
        <dbReference type="ARBA" id="ARBA00023326"/>
    </source>
</evidence>
<dbReference type="RefSeq" id="WP_369058503.1">
    <property type="nucleotide sequence ID" value="NZ_CP158375.1"/>
</dbReference>
<dbReference type="SUPFAM" id="SSF48208">
    <property type="entry name" value="Six-hairpin glycosidases"/>
    <property type="match status" value="1"/>
</dbReference>
<keyword evidence="6 9" id="KW-0326">Glycosidase</keyword>
<evidence type="ECO:0000256" key="6">
    <source>
        <dbReference type="ARBA" id="ARBA00023295"/>
    </source>
</evidence>
<protein>
    <recommendedName>
        <fullName evidence="9">Glucanase</fullName>
        <ecNumber evidence="9">3.2.1.-</ecNumber>
    </recommendedName>
</protein>
<organism evidence="11">
    <name type="scientific">Caulobacter sp. 73W</name>
    <dbReference type="NCBI Taxonomy" id="3161137"/>
    <lineage>
        <taxon>Bacteria</taxon>
        <taxon>Pseudomonadati</taxon>
        <taxon>Pseudomonadota</taxon>
        <taxon>Alphaproteobacteria</taxon>
        <taxon>Caulobacterales</taxon>
        <taxon>Caulobacteraceae</taxon>
        <taxon>Caulobacter</taxon>
    </lineage>
</organism>
<dbReference type="GO" id="GO:0030245">
    <property type="term" value="P:cellulose catabolic process"/>
    <property type="evidence" value="ECO:0007669"/>
    <property type="project" value="UniProtKB-KW"/>
</dbReference>
<keyword evidence="5" id="KW-0136">Cellulose degradation</keyword>
<reference evidence="11" key="1">
    <citation type="submission" date="2024-06" db="EMBL/GenBank/DDBJ databases">
        <title>Caulobacter inopinatus, sp. nov.</title>
        <authorList>
            <person name="Donachie S.P."/>
        </authorList>
    </citation>
    <scope>NUCLEOTIDE SEQUENCE</scope>
    <source>
        <strain evidence="11">73W</strain>
    </source>
</reference>
<dbReference type="PROSITE" id="PS00812">
    <property type="entry name" value="GLYCOSYL_HYDROL_F8"/>
    <property type="match status" value="1"/>
</dbReference>
<evidence type="ECO:0000256" key="10">
    <source>
        <dbReference type="SAM" id="SignalP"/>
    </source>
</evidence>
<comment type="similarity">
    <text evidence="2 9">Belongs to the glycosyl hydrolase 8 (cellulase D) family.</text>
</comment>
<dbReference type="PRINTS" id="PR00735">
    <property type="entry name" value="GLHYDRLASE8"/>
</dbReference>
<evidence type="ECO:0000256" key="3">
    <source>
        <dbReference type="ARBA" id="ARBA00022729"/>
    </source>
</evidence>
<dbReference type="InterPro" id="IPR012341">
    <property type="entry name" value="6hp_glycosidase-like_sf"/>
</dbReference>
<keyword evidence="3 10" id="KW-0732">Signal</keyword>
<feature type="signal peptide" evidence="10">
    <location>
        <begin position="1"/>
        <end position="28"/>
    </location>
</feature>
<dbReference type="AlphaFoldDB" id="A0AB39KPE7"/>
<dbReference type="EC" id="3.2.1.-" evidence="9"/>
<feature type="chain" id="PRO_5044327626" description="Glucanase" evidence="10">
    <location>
        <begin position="29"/>
        <end position="349"/>
    </location>
</feature>
<feature type="active site" description="Nucleophile" evidence="8">
    <location>
        <position position="117"/>
    </location>
</feature>